<dbReference type="NCBIfam" id="TIGR04372">
    <property type="entry name" value="glycosyl_04372"/>
    <property type="match status" value="1"/>
</dbReference>
<accession>T2ILF4</accession>
<protein>
    <submittedName>
        <fullName evidence="1">TPR repeat:TPR repeat</fullName>
    </submittedName>
</protein>
<reference evidence="1 2" key="2">
    <citation type="submission" date="2013-09" db="EMBL/GenBank/DDBJ databases">
        <title>Whole genome comparison of six Crocosphaera watsonii strains with differing phenotypes.</title>
        <authorList>
            <person name="Bench S.R."/>
            <person name="Heller P."/>
            <person name="Frank I."/>
            <person name="Arciniega M."/>
            <person name="Shilova I.N."/>
            <person name="Zehr J.P."/>
        </authorList>
    </citation>
    <scope>NUCLEOTIDE SEQUENCE [LARGE SCALE GENOMIC DNA]</scope>
    <source>
        <strain evidence="1 2">WH 8502</strain>
    </source>
</reference>
<dbReference type="AlphaFoldDB" id="T2ILF4"/>
<dbReference type="Proteomes" id="UP000018348">
    <property type="component" value="Unassembled WGS sequence"/>
</dbReference>
<comment type="caution">
    <text evidence="1">The sequence shown here is derived from an EMBL/GenBank/DDBJ whole genome shotgun (WGS) entry which is preliminary data.</text>
</comment>
<dbReference type="EMBL" id="CAQK01000865">
    <property type="protein sequence ID" value="CCQ53627.1"/>
    <property type="molecule type" value="Genomic_DNA"/>
</dbReference>
<organism evidence="1 2">
    <name type="scientific">Crocosphaera watsonii WH 8502</name>
    <dbReference type="NCBI Taxonomy" id="423474"/>
    <lineage>
        <taxon>Bacteria</taxon>
        <taxon>Bacillati</taxon>
        <taxon>Cyanobacteriota</taxon>
        <taxon>Cyanophyceae</taxon>
        <taxon>Oscillatoriophycideae</taxon>
        <taxon>Chroococcales</taxon>
        <taxon>Aphanothecaceae</taxon>
        <taxon>Crocosphaera</taxon>
    </lineage>
</organism>
<evidence type="ECO:0000313" key="2">
    <source>
        <dbReference type="Proteomes" id="UP000018348"/>
    </source>
</evidence>
<name>T2ILF4_CROWT</name>
<dbReference type="RefSeq" id="WP_021832114.1">
    <property type="nucleotide sequence ID" value="NZ_CAQK01000865.1"/>
</dbReference>
<proteinExistence type="predicted"/>
<dbReference type="InterPro" id="IPR030808">
    <property type="entry name" value="Glycosyl_04372"/>
</dbReference>
<sequence length="339" mass="38997">MTQLGLNSHRHTILLARPDQIVNPCFLDYWKPYIDIVTEPESIEKLTPLSDSLQDVLAGIRFSDRRTLPYFEAWAVVQREWEKQQRSPLLRLSDSHLERGWDCLASLGVPRDAWFVCLHVREPGFHQDKKGLYQTFRNANIDTYTLAMETVRERGGYVIRLGDPSMTPLAPMSGVIDYAHSDLKSDWMDIFLCGACRFYIGTTSGLSHVPPTFGVPCAMTNWTPMGIRSPYGADLLIPKLYWLESEQRYLSLAESIDPQIGYIQYAPFLAEKRIKPVDNSPEDINALVIEMLERMEETGNYTEADHGLQREFDKISAKYTAYSSRFSRDFLKKYSDILF</sequence>
<reference evidence="1 2" key="1">
    <citation type="submission" date="2013-01" db="EMBL/GenBank/DDBJ databases">
        <authorList>
            <person name="Bench S."/>
        </authorList>
    </citation>
    <scope>NUCLEOTIDE SEQUENCE [LARGE SCALE GENOMIC DNA]</scope>
    <source>
        <strain evidence="1 2">WH 8502</strain>
    </source>
</reference>
<gene>
    <name evidence="1" type="ORF">CWATWH8502_2079</name>
</gene>
<evidence type="ECO:0000313" key="1">
    <source>
        <dbReference type="EMBL" id="CCQ53627.1"/>
    </source>
</evidence>